<evidence type="ECO:0000313" key="8">
    <source>
        <dbReference type="EMBL" id="EEG75058.1"/>
    </source>
</evidence>
<keyword evidence="9" id="KW-1185">Reference proteome</keyword>
<evidence type="ECO:0000313" key="9">
    <source>
        <dbReference type="Proteomes" id="UP000004893"/>
    </source>
</evidence>
<dbReference type="InterPro" id="IPR034457">
    <property type="entry name" value="Organic_radical-activating"/>
</dbReference>
<dbReference type="PROSITE" id="PS51918">
    <property type="entry name" value="RADICAL_SAM"/>
    <property type="match status" value="1"/>
</dbReference>
<dbReference type="eggNOG" id="COG1180">
    <property type="taxonomic scope" value="Bacteria"/>
</dbReference>
<dbReference type="STRING" id="553973.CLOHYLEM_05019"/>
<evidence type="ECO:0000256" key="1">
    <source>
        <dbReference type="ARBA" id="ARBA00001966"/>
    </source>
</evidence>
<dbReference type="HOGENOM" id="CLU_058969_2_0_9"/>
<accession>C0BYY0</accession>
<gene>
    <name evidence="8" type="ORF">CLOHYLEM_05019</name>
</gene>
<name>C0BYY0_9FIRM</name>
<dbReference type="Gene3D" id="3.80.30.10">
    <property type="entry name" value="pyruvate-formate lyase- activating enzyme"/>
    <property type="match status" value="1"/>
</dbReference>
<keyword evidence="4" id="KW-0479">Metal-binding</keyword>
<keyword evidence="5" id="KW-0408">Iron</keyword>
<evidence type="ECO:0000256" key="6">
    <source>
        <dbReference type="ARBA" id="ARBA00023014"/>
    </source>
</evidence>
<reference evidence="8" key="2">
    <citation type="submission" date="2013-06" db="EMBL/GenBank/DDBJ databases">
        <title>Draft genome sequence of Clostridium hylemonae (DSM 15053).</title>
        <authorList>
            <person name="Sudarsanam P."/>
            <person name="Ley R."/>
            <person name="Guruge J."/>
            <person name="Turnbaugh P.J."/>
            <person name="Mahowald M."/>
            <person name="Liep D."/>
            <person name="Gordon J."/>
        </authorList>
    </citation>
    <scope>NUCLEOTIDE SEQUENCE</scope>
    <source>
        <strain evidence="8">DSM 15053</strain>
    </source>
</reference>
<evidence type="ECO:0000256" key="4">
    <source>
        <dbReference type="ARBA" id="ARBA00022723"/>
    </source>
</evidence>
<keyword evidence="6" id="KW-0411">Iron-sulfur</keyword>
<reference evidence="8" key="1">
    <citation type="submission" date="2009-02" db="EMBL/GenBank/DDBJ databases">
        <authorList>
            <person name="Fulton L."/>
            <person name="Clifton S."/>
            <person name="Fulton B."/>
            <person name="Xu J."/>
            <person name="Minx P."/>
            <person name="Pepin K.H."/>
            <person name="Johnson M."/>
            <person name="Bhonagiri V."/>
            <person name="Nash W.E."/>
            <person name="Mardis E.R."/>
            <person name="Wilson R.K."/>
        </authorList>
    </citation>
    <scope>NUCLEOTIDE SEQUENCE [LARGE SCALE GENOMIC DNA]</scope>
    <source>
        <strain evidence="8">DSM 15053</strain>
    </source>
</reference>
<dbReference type="GO" id="GO:0051539">
    <property type="term" value="F:4 iron, 4 sulfur cluster binding"/>
    <property type="evidence" value="ECO:0007669"/>
    <property type="project" value="UniProtKB-KW"/>
</dbReference>
<evidence type="ECO:0000256" key="5">
    <source>
        <dbReference type="ARBA" id="ARBA00023004"/>
    </source>
</evidence>
<dbReference type="GO" id="GO:0046872">
    <property type="term" value="F:metal ion binding"/>
    <property type="evidence" value="ECO:0007669"/>
    <property type="project" value="UniProtKB-KW"/>
</dbReference>
<dbReference type="AlphaFoldDB" id="C0BYY0"/>
<organism evidence="8 9">
    <name type="scientific">[Clostridium] hylemonae DSM 15053</name>
    <dbReference type="NCBI Taxonomy" id="553973"/>
    <lineage>
        <taxon>Bacteria</taxon>
        <taxon>Bacillati</taxon>
        <taxon>Bacillota</taxon>
        <taxon>Clostridia</taxon>
        <taxon>Lachnospirales</taxon>
        <taxon>Lachnospiraceae</taxon>
    </lineage>
</organism>
<dbReference type="SUPFAM" id="SSF102114">
    <property type="entry name" value="Radical SAM enzymes"/>
    <property type="match status" value="1"/>
</dbReference>
<keyword evidence="3" id="KW-0949">S-adenosyl-L-methionine</keyword>
<proteinExistence type="predicted"/>
<dbReference type="PANTHER" id="PTHR30352:SF4">
    <property type="entry name" value="PYRUVATE FORMATE-LYASE 2-ACTIVATING ENZYME"/>
    <property type="match status" value="1"/>
</dbReference>
<dbReference type="PANTHER" id="PTHR30352">
    <property type="entry name" value="PYRUVATE FORMATE-LYASE-ACTIVATING ENZYME"/>
    <property type="match status" value="1"/>
</dbReference>
<comment type="cofactor">
    <cofactor evidence="1">
        <name>[4Fe-4S] cluster</name>
        <dbReference type="ChEBI" id="CHEBI:49883"/>
    </cofactor>
</comment>
<comment type="caution">
    <text evidence="8">The sequence shown here is derived from an EMBL/GenBank/DDBJ whole genome shotgun (WGS) entry which is preliminary data.</text>
</comment>
<dbReference type="Proteomes" id="UP000004893">
    <property type="component" value="Unassembled WGS sequence"/>
</dbReference>
<protein>
    <recommendedName>
        <fullName evidence="7">Radical SAM core domain-containing protein</fullName>
    </recommendedName>
</protein>
<keyword evidence="2" id="KW-0004">4Fe-4S</keyword>
<dbReference type="EMBL" id="ABYI02000018">
    <property type="protein sequence ID" value="EEG75058.1"/>
    <property type="molecule type" value="Genomic_DNA"/>
</dbReference>
<evidence type="ECO:0000256" key="2">
    <source>
        <dbReference type="ARBA" id="ARBA00022485"/>
    </source>
</evidence>
<feature type="domain" description="Radical SAM core" evidence="7">
    <location>
        <begin position="1"/>
        <end position="176"/>
    </location>
</feature>
<evidence type="ECO:0000259" key="7">
    <source>
        <dbReference type="PROSITE" id="PS51918"/>
    </source>
</evidence>
<dbReference type="InterPro" id="IPR058240">
    <property type="entry name" value="rSAM_sf"/>
</dbReference>
<dbReference type="Pfam" id="PF04055">
    <property type="entry name" value="Radical_SAM"/>
    <property type="match status" value="1"/>
</dbReference>
<sequence length="180" mass="19846">MRDADFLRKNGGGITFSGGEPTFQSAFLLELSSLMPTVHKCIETCGYCSAQIFTSVLDEMDHIIFDLKLADPGMHRRYTGTDNRPILDNLERLKKSGRPFTVRIPVIPGVNDDDASLDAAARLLKNAPALDQVELLPYHLTAGAKYPMVGLAYTPGFSVSSNPRLNTDIFRQYGIPCTHL</sequence>
<dbReference type="GO" id="GO:0003824">
    <property type="term" value="F:catalytic activity"/>
    <property type="evidence" value="ECO:0007669"/>
    <property type="project" value="InterPro"/>
</dbReference>
<dbReference type="InterPro" id="IPR007197">
    <property type="entry name" value="rSAM"/>
</dbReference>
<evidence type="ECO:0000256" key="3">
    <source>
        <dbReference type="ARBA" id="ARBA00022691"/>
    </source>
</evidence>